<dbReference type="AlphaFoldDB" id="A0A0F9AEQ5"/>
<name>A0A0F9AEQ5_9ZZZZ</name>
<reference evidence="1" key="1">
    <citation type="journal article" date="2015" name="Nature">
        <title>Complex archaea that bridge the gap between prokaryotes and eukaryotes.</title>
        <authorList>
            <person name="Spang A."/>
            <person name="Saw J.H."/>
            <person name="Jorgensen S.L."/>
            <person name="Zaremba-Niedzwiedzka K."/>
            <person name="Martijn J."/>
            <person name="Lind A.E."/>
            <person name="van Eijk R."/>
            <person name="Schleper C."/>
            <person name="Guy L."/>
            <person name="Ettema T.J."/>
        </authorList>
    </citation>
    <scope>NUCLEOTIDE SEQUENCE</scope>
</reference>
<gene>
    <name evidence="1" type="ORF">LCGC14_2858750</name>
</gene>
<dbReference type="EMBL" id="LAZR01055192">
    <property type="protein sequence ID" value="KKK76924.1"/>
    <property type="molecule type" value="Genomic_DNA"/>
</dbReference>
<comment type="caution">
    <text evidence="1">The sequence shown here is derived from an EMBL/GenBank/DDBJ whole genome shotgun (WGS) entry which is preliminary data.</text>
</comment>
<accession>A0A0F9AEQ5</accession>
<proteinExistence type="predicted"/>
<organism evidence="1">
    <name type="scientific">marine sediment metagenome</name>
    <dbReference type="NCBI Taxonomy" id="412755"/>
    <lineage>
        <taxon>unclassified sequences</taxon>
        <taxon>metagenomes</taxon>
        <taxon>ecological metagenomes</taxon>
    </lineage>
</organism>
<protein>
    <submittedName>
        <fullName evidence="1">Uncharacterized protein</fullName>
    </submittedName>
</protein>
<sequence length="67" mass="7621">MGLEKMTVGELIARLMRFNQSAKVDVVVHCMPEQFTITWGGREGDTKKTCSEVSFYVDRLCQDESDC</sequence>
<evidence type="ECO:0000313" key="1">
    <source>
        <dbReference type="EMBL" id="KKK76924.1"/>
    </source>
</evidence>